<accession>A0A545TPV4</accession>
<dbReference type="AlphaFoldDB" id="A0A545TPV4"/>
<keyword evidence="2" id="KW-1185">Reference proteome</keyword>
<comment type="caution">
    <text evidence="1">The sequence shown here is derived from an EMBL/GenBank/DDBJ whole genome shotgun (WGS) entry which is preliminary data.</text>
</comment>
<gene>
    <name evidence="1" type="ORF">FKG95_16520</name>
</gene>
<organism evidence="1 2">
    <name type="scientific">Denitrobaculum tricleocarpae</name>
    <dbReference type="NCBI Taxonomy" id="2591009"/>
    <lineage>
        <taxon>Bacteria</taxon>
        <taxon>Pseudomonadati</taxon>
        <taxon>Pseudomonadota</taxon>
        <taxon>Alphaproteobacteria</taxon>
        <taxon>Rhodospirillales</taxon>
        <taxon>Rhodospirillaceae</taxon>
        <taxon>Denitrobaculum</taxon>
    </lineage>
</organism>
<dbReference type="RefSeq" id="WP_142897479.1">
    <property type="nucleotide sequence ID" value="NZ_ML660056.1"/>
</dbReference>
<proteinExistence type="predicted"/>
<reference evidence="1 2" key="1">
    <citation type="submission" date="2019-06" db="EMBL/GenBank/DDBJ databases">
        <title>Whole genome sequence for Rhodospirillaceae sp. R148.</title>
        <authorList>
            <person name="Wang G."/>
        </authorList>
    </citation>
    <scope>NUCLEOTIDE SEQUENCE [LARGE SCALE GENOMIC DNA]</scope>
    <source>
        <strain evidence="1 2">R148</strain>
    </source>
</reference>
<dbReference type="Proteomes" id="UP000315252">
    <property type="component" value="Unassembled WGS sequence"/>
</dbReference>
<dbReference type="OrthoDB" id="8154007at2"/>
<evidence type="ECO:0000313" key="2">
    <source>
        <dbReference type="Proteomes" id="UP000315252"/>
    </source>
</evidence>
<protein>
    <submittedName>
        <fullName evidence="1">Uncharacterized protein</fullName>
    </submittedName>
</protein>
<dbReference type="EMBL" id="VHSH01000005">
    <property type="protein sequence ID" value="TQV79255.1"/>
    <property type="molecule type" value="Genomic_DNA"/>
</dbReference>
<sequence length="335" mass="37156">MVRDFDKKLKLTGIALRCRTAKELYQKLRAHGTGLSFELQSFYKWMQGKSTPRASQVYVSWAQLLELDASPAFLGACSLEQFADLIVTGHRLDRASVDSFLQQWAEPGANPNAGEEGTVSLGWQETMKGTYLCYSHALTFQDRHPVIRGVLQLDLGAQLHSAMRAHYIESIHRVPLRYFGAVTRRNRLIGIDVSERDQRSDLYFNLYSPDTPANFMFGHKAGASLEEDMPHPSISRVLMIRLPAAGAKGTAVKAAPLSSPLEGSIVEDLILAGLDIAPSQALERTLMDTLSGARMNSVDRLSIQDSKRLNKILGGRCTKGRPRNNVATVTERKVE</sequence>
<name>A0A545TPV4_9PROT</name>
<evidence type="ECO:0000313" key="1">
    <source>
        <dbReference type="EMBL" id="TQV79255.1"/>
    </source>
</evidence>